<reference evidence="2 3" key="1">
    <citation type="submission" date="2017-03" db="EMBL/GenBank/DDBJ databases">
        <authorList>
            <person name="Afonso C.L."/>
            <person name="Miller P.J."/>
            <person name="Scott M.A."/>
            <person name="Spackman E."/>
            <person name="Goraichik I."/>
            <person name="Dimitrov K.M."/>
            <person name="Suarez D.L."/>
            <person name="Swayne D.E."/>
        </authorList>
    </citation>
    <scope>NUCLEOTIDE SEQUENCE [LARGE SCALE GENOMIC DNA]</scope>
    <source>
        <strain evidence="2 3">CECT 7751</strain>
    </source>
</reference>
<evidence type="ECO:0000313" key="3">
    <source>
        <dbReference type="Proteomes" id="UP000193963"/>
    </source>
</evidence>
<dbReference type="Proteomes" id="UP000193963">
    <property type="component" value="Unassembled WGS sequence"/>
</dbReference>
<protein>
    <recommendedName>
        <fullName evidence="4">Polyphosphate kinase</fullName>
    </recommendedName>
</protein>
<name>A0A1X6Y8P5_9RHOB</name>
<evidence type="ECO:0000313" key="2">
    <source>
        <dbReference type="EMBL" id="SLN14052.1"/>
    </source>
</evidence>
<evidence type="ECO:0008006" key="4">
    <source>
        <dbReference type="Google" id="ProtNLM"/>
    </source>
</evidence>
<keyword evidence="3" id="KW-1185">Reference proteome</keyword>
<accession>A0A1X6Y8P5</accession>
<sequence length="227" mass="24447">MMHLILRRRGARPALLLGALALLAPATAARAHPHIFISTTLALEIDEEGQLTGIDVTWAYDEMYSMLLLDELSLDPDFDGILTDAELEELDGYDLNWMEGFAGDLYVTAPDGQDLALGPPEGLGVTFDDGVYASRHRRRPEALPEADGLVVKAYDPTFYTAYDLQGGVSLSGPGASACELNVTPPEVDDAYEELAAELAELPPDATGYPEVGETFADTIRIRCGGSE</sequence>
<dbReference type="Pfam" id="PF06226">
    <property type="entry name" value="DUF1007"/>
    <property type="match status" value="1"/>
</dbReference>
<evidence type="ECO:0000256" key="1">
    <source>
        <dbReference type="SAM" id="SignalP"/>
    </source>
</evidence>
<feature type="chain" id="PRO_5012100856" description="Polyphosphate kinase" evidence="1">
    <location>
        <begin position="32"/>
        <end position="227"/>
    </location>
</feature>
<dbReference type="InterPro" id="IPR010412">
    <property type="entry name" value="DUF1007"/>
</dbReference>
<keyword evidence="1" id="KW-0732">Signal</keyword>
<proteinExistence type="predicted"/>
<dbReference type="AlphaFoldDB" id="A0A1X6Y8P5"/>
<gene>
    <name evidence="2" type="ORF">PSM7751_00330</name>
</gene>
<dbReference type="RefSeq" id="WP_232618131.1">
    <property type="nucleotide sequence ID" value="NZ_FWFN01000001.1"/>
</dbReference>
<dbReference type="EMBL" id="FWFN01000001">
    <property type="protein sequence ID" value="SLN14052.1"/>
    <property type="molecule type" value="Genomic_DNA"/>
</dbReference>
<organism evidence="2 3">
    <name type="scientific">Pseudooceanicola marinus</name>
    <dbReference type="NCBI Taxonomy" id="396013"/>
    <lineage>
        <taxon>Bacteria</taxon>
        <taxon>Pseudomonadati</taxon>
        <taxon>Pseudomonadota</taxon>
        <taxon>Alphaproteobacteria</taxon>
        <taxon>Rhodobacterales</taxon>
        <taxon>Paracoccaceae</taxon>
        <taxon>Pseudooceanicola</taxon>
    </lineage>
</organism>
<feature type="signal peptide" evidence="1">
    <location>
        <begin position="1"/>
        <end position="31"/>
    </location>
</feature>